<comment type="caution">
    <text evidence="1">The sequence shown here is derived from an EMBL/GenBank/DDBJ whole genome shotgun (WGS) entry which is preliminary data.</text>
</comment>
<evidence type="ECO:0000313" key="2">
    <source>
        <dbReference type="Proteomes" id="UP000603545"/>
    </source>
</evidence>
<organism evidence="1 2">
    <name type="scientific">Candidatus Desulfaltia bathyphila</name>
    <dbReference type="NCBI Taxonomy" id="2841697"/>
    <lineage>
        <taxon>Bacteria</taxon>
        <taxon>Pseudomonadati</taxon>
        <taxon>Thermodesulfobacteriota</taxon>
        <taxon>Desulfobacteria</taxon>
        <taxon>Desulfobacterales</taxon>
        <taxon>Desulfobacterales incertae sedis</taxon>
        <taxon>Candidatus Desulfaltia</taxon>
    </lineage>
</organism>
<accession>A0A8J6N458</accession>
<name>A0A8J6N458_9BACT</name>
<evidence type="ECO:0000313" key="1">
    <source>
        <dbReference type="EMBL" id="MBC8199914.1"/>
    </source>
</evidence>
<reference evidence="1 2" key="1">
    <citation type="submission" date="2020-08" db="EMBL/GenBank/DDBJ databases">
        <title>Bridging the membrane lipid divide: bacteria of the FCB group superphylum have the potential to synthesize archaeal ether lipids.</title>
        <authorList>
            <person name="Villanueva L."/>
            <person name="Von Meijenfeldt F.A.B."/>
            <person name="Westbye A.B."/>
            <person name="Yadav S."/>
            <person name="Hopmans E.C."/>
            <person name="Dutilh B.E."/>
            <person name="Sinninghe Damste J.S."/>
        </authorList>
    </citation>
    <scope>NUCLEOTIDE SEQUENCE [LARGE SCALE GENOMIC DNA]</scope>
    <source>
        <strain evidence="1">NIOZ-UU82</strain>
    </source>
</reference>
<proteinExistence type="predicted"/>
<sequence>MKPIYFPFTYIFDLSAETISSIFGQTVIYRPSSKNLPEMMQESAKRGAIDIRIPVKKDESKLNAALKDYKSWLNLHLGDKRGMTAFFKTQADKIPFFDDTITAQIRADIKKKTQQKQPETKPDTLFNARIFLAIAQEFDAQNWEINQKLFMVDELQQKLIENIKGEIDSSYIKNAENNLHKSYDPESYDQGAYMTADRIKAWALLMQHDQQGSGLFITDSKSAFECLIDKASQSEIIVGFDSMPLQKNSAGKADKRRDNFMKQLEIIAKNPWPTSTDKIVNPPFTKNSDAKVSLTLAIVPGKTPHEFFAGCCGYNLTESKEKSRFQNTLLGLVEPF</sequence>
<dbReference type="EMBL" id="JACNLL010000069">
    <property type="protein sequence ID" value="MBC8199914.1"/>
    <property type="molecule type" value="Genomic_DNA"/>
</dbReference>
<protein>
    <submittedName>
        <fullName evidence="1">Uncharacterized protein</fullName>
    </submittedName>
</protein>
<dbReference type="Proteomes" id="UP000603545">
    <property type="component" value="Unassembled WGS sequence"/>
</dbReference>
<gene>
    <name evidence="1" type="ORF">H8E80_07720</name>
</gene>
<dbReference type="AlphaFoldDB" id="A0A8J6N458"/>